<dbReference type="InterPro" id="IPR002938">
    <property type="entry name" value="FAD-bd"/>
</dbReference>
<evidence type="ECO:0000313" key="8">
    <source>
        <dbReference type="Proteomes" id="UP000317257"/>
    </source>
</evidence>
<dbReference type="Pfam" id="PF01494">
    <property type="entry name" value="FAD_binding_3"/>
    <property type="match status" value="1"/>
</dbReference>
<keyword evidence="2" id="KW-0285">Flavoprotein</keyword>
<dbReference type="Gene3D" id="3.50.50.60">
    <property type="entry name" value="FAD/NAD(P)-binding domain"/>
    <property type="match status" value="1"/>
</dbReference>
<dbReference type="InterPro" id="IPR050493">
    <property type="entry name" value="FAD-dep_Monooxygenase_BioMet"/>
</dbReference>
<dbReference type="SUPFAM" id="SSF51905">
    <property type="entry name" value="FAD/NAD(P)-binding domain"/>
    <property type="match status" value="1"/>
</dbReference>
<dbReference type="PANTHER" id="PTHR13789:SF215">
    <property type="entry name" value="FAD-BINDING DOMAIN-CONTAINING PROTEIN-RELATED"/>
    <property type="match status" value="1"/>
</dbReference>
<keyword evidence="4" id="KW-0560">Oxidoreductase</keyword>
<accession>A0A5C6G3L7</accession>
<keyword evidence="3" id="KW-0274">FAD</keyword>
<evidence type="ECO:0000313" key="7">
    <source>
        <dbReference type="EMBL" id="TWU71797.1"/>
    </source>
</evidence>
<evidence type="ECO:0000259" key="6">
    <source>
        <dbReference type="Pfam" id="PF01494"/>
    </source>
</evidence>
<dbReference type="PRINTS" id="PR00420">
    <property type="entry name" value="RNGMNOXGNASE"/>
</dbReference>
<comment type="caution">
    <text evidence="7">The sequence shown here is derived from an EMBL/GenBank/DDBJ whole genome shotgun (WGS) entry which is preliminary data.</text>
</comment>
<dbReference type="GO" id="GO:0071949">
    <property type="term" value="F:FAD binding"/>
    <property type="evidence" value="ECO:0007669"/>
    <property type="project" value="InterPro"/>
</dbReference>
<organism evidence="7 8">
    <name type="scientific">Metarhizium rileyi (strain RCEF 4871)</name>
    <name type="common">Nomuraea rileyi</name>
    <dbReference type="NCBI Taxonomy" id="1649241"/>
    <lineage>
        <taxon>Eukaryota</taxon>
        <taxon>Fungi</taxon>
        <taxon>Dikarya</taxon>
        <taxon>Ascomycota</taxon>
        <taxon>Pezizomycotina</taxon>
        <taxon>Sordariomycetes</taxon>
        <taxon>Hypocreomycetidae</taxon>
        <taxon>Hypocreales</taxon>
        <taxon>Clavicipitaceae</taxon>
        <taxon>Metarhizium</taxon>
    </lineage>
</organism>
<dbReference type="InterPro" id="IPR036188">
    <property type="entry name" value="FAD/NAD-bd_sf"/>
</dbReference>
<evidence type="ECO:0000256" key="1">
    <source>
        <dbReference type="ARBA" id="ARBA00007992"/>
    </source>
</evidence>
<name>A0A5C6G3L7_METRR</name>
<comment type="similarity">
    <text evidence="1">Belongs to the paxM FAD-dependent monooxygenase family.</text>
</comment>
<proteinExistence type="inferred from homology"/>
<dbReference type="PANTHER" id="PTHR13789">
    <property type="entry name" value="MONOOXYGENASE"/>
    <property type="match status" value="1"/>
</dbReference>
<dbReference type="AlphaFoldDB" id="A0A5C6G3L7"/>
<dbReference type="GO" id="GO:0004497">
    <property type="term" value="F:monooxygenase activity"/>
    <property type="evidence" value="ECO:0007669"/>
    <property type="project" value="UniProtKB-KW"/>
</dbReference>
<dbReference type="EMBL" id="SBHS01000036">
    <property type="protein sequence ID" value="TWU71797.1"/>
    <property type="molecule type" value="Genomic_DNA"/>
</dbReference>
<evidence type="ECO:0000256" key="5">
    <source>
        <dbReference type="ARBA" id="ARBA00023033"/>
    </source>
</evidence>
<reference evidence="8" key="1">
    <citation type="submission" date="2018-12" db="EMBL/GenBank/DDBJ databases">
        <title>The complete genome of Metarhizium rileyi, a key fungal pathogen of Lepidoptera.</title>
        <authorList>
            <person name="Binneck E."/>
            <person name="Lastra C.C.L."/>
            <person name="Sosa-Gomez D.R."/>
        </authorList>
    </citation>
    <scope>NUCLEOTIDE SEQUENCE [LARGE SCALE GENOMIC DNA]</scope>
    <source>
        <strain evidence="8">Cep018-CH2</strain>
    </source>
</reference>
<sequence>MLNVIIVGAGIAGLSAAISLRRAGHCVHLYEKSSMNNEVGAAIHVPPNAARFLTAWGLDPAQWRWVRSRRSHLIDPFTLELKAALTDDKTATSVGGVPLWLSHRVDLHNALKWLATRPDGPGTPATVHLNSSVVAYDPSKPSITLATGHEIRGDLVVGADGVHSLAADVILGRKIEPVAPSHSNYCYRFLISTDRLEADPESRFFAEGCDGWTRIFPDNDKRRRLVVYPCRNNTMLNFVGMLYEKDIRLDEKENWHATVDVDHVLDKFSGFDPKLLRVISKATDIKQWPLLYRHPLPTWNRGRMTLAGDAAHPMLPLQGQGGAQGLEDGLALGIVLCGAKTPAEIEERLDIYYTSRHTRTSAIQVLSNVASDETGLVSDELRRYLSEDEIPRDFQSIMKYTFGFDVVRTTLAAMKDYDALFKLPGDFFEGPVIGVPGSGECSKIRVFESRNRATTETPSSSEASG</sequence>
<gene>
    <name evidence="7" type="ORF">ED733_000248</name>
</gene>
<keyword evidence="5" id="KW-0503">Monooxygenase</keyword>
<evidence type="ECO:0000256" key="4">
    <source>
        <dbReference type="ARBA" id="ARBA00023002"/>
    </source>
</evidence>
<dbReference type="Pfam" id="PF13450">
    <property type="entry name" value="NAD_binding_8"/>
    <property type="match status" value="1"/>
</dbReference>
<dbReference type="SUPFAM" id="SSF54373">
    <property type="entry name" value="FAD-linked reductases, C-terminal domain"/>
    <property type="match status" value="1"/>
</dbReference>
<feature type="domain" description="FAD-binding" evidence="6">
    <location>
        <begin position="149"/>
        <end position="362"/>
    </location>
</feature>
<dbReference type="Proteomes" id="UP000317257">
    <property type="component" value="Unassembled WGS sequence"/>
</dbReference>
<evidence type="ECO:0000256" key="3">
    <source>
        <dbReference type="ARBA" id="ARBA00022827"/>
    </source>
</evidence>
<evidence type="ECO:0000256" key="2">
    <source>
        <dbReference type="ARBA" id="ARBA00022630"/>
    </source>
</evidence>
<protein>
    <recommendedName>
        <fullName evidence="6">FAD-binding domain-containing protein</fullName>
    </recommendedName>
</protein>